<keyword evidence="4" id="KW-0378">Hydrolase</keyword>
<evidence type="ECO:0000256" key="2">
    <source>
        <dbReference type="ARBA" id="ARBA00022729"/>
    </source>
</evidence>
<accession>A0ABR5N7C9</accession>
<dbReference type="PROSITE" id="PS51677">
    <property type="entry name" value="NODB"/>
    <property type="match status" value="1"/>
</dbReference>
<dbReference type="RefSeq" id="WP_055745634.1">
    <property type="nucleotide sequence ID" value="NZ_LJJB01000010.1"/>
</dbReference>
<dbReference type="PANTHER" id="PTHR34216:SF3">
    <property type="entry name" value="POLY-BETA-1,6-N-ACETYL-D-GLUCOSAMINE N-DEACETYLASE"/>
    <property type="match status" value="1"/>
</dbReference>
<dbReference type="InterPro" id="IPR051398">
    <property type="entry name" value="Polysacch_Deacetylase"/>
</dbReference>
<dbReference type="InterPro" id="IPR002509">
    <property type="entry name" value="NODB_dom"/>
</dbReference>
<evidence type="ECO:0000313" key="5">
    <source>
        <dbReference type="Proteomes" id="UP000051063"/>
    </source>
</evidence>
<dbReference type="InterPro" id="IPR011330">
    <property type="entry name" value="Glyco_hydro/deAcase_b/a-brl"/>
</dbReference>
<dbReference type="Gene3D" id="3.20.20.370">
    <property type="entry name" value="Glycoside hydrolase/deacetylase"/>
    <property type="match status" value="1"/>
</dbReference>
<keyword evidence="4" id="KW-0624">Polysaccharide degradation</keyword>
<dbReference type="GO" id="GO:0045493">
    <property type="term" value="P:xylan catabolic process"/>
    <property type="evidence" value="ECO:0007669"/>
    <property type="project" value="UniProtKB-KW"/>
</dbReference>
<dbReference type="GO" id="GO:0016798">
    <property type="term" value="F:hydrolase activity, acting on glycosyl bonds"/>
    <property type="evidence" value="ECO:0007669"/>
    <property type="project" value="UniProtKB-KW"/>
</dbReference>
<evidence type="ECO:0000313" key="4">
    <source>
        <dbReference type="EMBL" id="KQL46540.1"/>
    </source>
</evidence>
<comment type="subcellular location">
    <subcellularLocation>
        <location evidence="1">Secreted</location>
    </subcellularLocation>
</comment>
<organism evidence="4 5">
    <name type="scientific">Brevibacillus choshinensis</name>
    <dbReference type="NCBI Taxonomy" id="54911"/>
    <lineage>
        <taxon>Bacteria</taxon>
        <taxon>Bacillati</taxon>
        <taxon>Bacillota</taxon>
        <taxon>Bacilli</taxon>
        <taxon>Bacillales</taxon>
        <taxon>Paenibacillaceae</taxon>
        <taxon>Brevibacillus</taxon>
    </lineage>
</organism>
<reference evidence="4 5" key="1">
    <citation type="submission" date="2015-09" db="EMBL/GenBank/DDBJ databases">
        <title>Genome sequencing project for genomic taxonomy and phylogenomics of Bacillus-like bacteria.</title>
        <authorList>
            <person name="Liu B."/>
            <person name="Wang J."/>
            <person name="Zhu Y."/>
            <person name="Liu G."/>
            <person name="Chen Q."/>
            <person name="Chen Z."/>
            <person name="Lan J."/>
            <person name="Che J."/>
            <person name="Ge C."/>
            <person name="Shi H."/>
            <person name="Pan Z."/>
            <person name="Liu X."/>
        </authorList>
    </citation>
    <scope>NUCLEOTIDE SEQUENCE [LARGE SCALE GENOMIC DNA]</scope>
    <source>
        <strain evidence="4 5">DSM 8552</strain>
    </source>
</reference>
<keyword evidence="4" id="KW-0326">Glycosidase</keyword>
<sequence>MPNKRLFLFVFVTFLFMIVTAGIMGNVSGEKKNVPEVQPFPHVDTSKSISVEQNAEPNVTPLKKATTKPKLWYRHFVVVFKYHHVAKGSDQHYAITPEQFAGHMSFLHENGLNPISLDEFTRFMETGDLSTDNAVLITFDDGYESYYTDAFPILMSYGYPSVNFVIADRLRDAADRKREKMTTPLTRQQVKEMQGSGLAAFGSHTYSLHDEQEQNEWGELGPETAPVYREDLQRLEVEQEYRDRLYVDFSMSRVGLGEWTDHQVDTISLPYGYTSSIVRETAQQAGYRYVFTSTPGVVKSGTNPFAIPRFDVGVRDVDVTTLHQLFTKAKNEFEGEQS</sequence>
<dbReference type="Proteomes" id="UP000051063">
    <property type="component" value="Unassembled WGS sequence"/>
</dbReference>
<name>A0ABR5N7C9_BRECH</name>
<comment type="caution">
    <text evidence="4">The sequence shown here is derived from an EMBL/GenBank/DDBJ whole genome shotgun (WGS) entry which is preliminary data.</text>
</comment>
<keyword evidence="4" id="KW-0858">Xylan degradation</keyword>
<dbReference type="Pfam" id="PF01522">
    <property type="entry name" value="Polysacc_deac_1"/>
    <property type="match status" value="1"/>
</dbReference>
<evidence type="ECO:0000259" key="3">
    <source>
        <dbReference type="PROSITE" id="PS51677"/>
    </source>
</evidence>
<dbReference type="SUPFAM" id="SSF88713">
    <property type="entry name" value="Glycoside hydrolase/deacetylase"/>
    <property type="match status" value="1"/>
</dbReference>
<keyword evidence="2" id="KW-0732">Signal</keyword>
<keyword evidence="5" id="KW-1185">Reference proteome</keyword>
<dbReference type="CDD" id="cd10918">
    <property type="entry name" value="CE4_NodB_like_5s_6s"/>
    <property type="match status" value="1"/>
</dbReference>
<keyword evidence="4" id="KW-0119">Carbohydrate metabolism</keyword>
<protein>
    <submittedName>
        <fullName evidence="4">Xylanase</fullName>
    </submittedName>
</protein>
<gene>
    <name evidence="4" type="ORF">AN963_16575</name>
</gene>
<feature type="domain" description="NodB homology" evidence="3">
    <location>
        <begin position="133"/>
        <end position="338"/>
    </location>
</feature>
<dbReference type="PANTHER" id="PTHR34216">
    <property type="match status" value="1"/>
</dbReference>
<dbReference type="EMBL" id="LJJB01000010">
    <property type="protein sequence ID" value="KQL46540.1"/>
    <property type="molecule type" value="Genomic_DNA"/>
</dbReference>
<evidence type="ECO:0000256" key="1">
    <source>
        <dbReference type="ARBA" id="ARBA00004613"/>
    </source>
</evidence>
<proteinExistence type="predicted"/>